<feature type="compositionally biased region" description="Acidic residues" evidence="1">
    <location>
        <begin position="42"/>
        <end position="51"/>
    </location>
</feature>
<feature type="non-terminal residue" evidence="2">
    <location>
        <position position="108"/>
    </location>
</feature>
<proteinExistence type="predicted"/>
<feature type="region of interest" description="Disordered" evidence="1">
    <location>
        <begin position="1"/>
        <end position="74"/>
    </location>
</feature>
<evidence type="ECO:0000313" key="2">
    <source>
        <dbReference type="EMBL" id="KAJ1951672.1"/>
    </source>
</evidence>
<evidence type="ECO:0000256" key="1">
    <source>
        <dbReference type="SAM" id="MobiDB-lite"/>
    </source>
</evidence>
<feature type="compositionally biased region" description="Basic and acidic residues" evidence="1">
    <location>
        <begin position="11"/>
        <end position="22"/>
    </location>
</feature>
<feature type="compositionally biased region" description="Polar residues" evidence="1">
    <location>
        <begin position="56"/>
        <end position="67"/>
    </location>
</feature>
<protein>
    <submittedName>
        <fullName evidence="2">Uncharacterized protein</fullName>
    </submittedName>
</protein>
<reference evidence="2" key="1">
    <citation type="submission" date="2022-07" db="EMBL/GenBank/DDBJ databases">
        <title>Phylogenomic reconstructions and comparative analyses of Kickxellomycotina fungi.</title>
        <authorList>
            <person name="Reynolds N.K."/>
            <person name="Stajich J.E."/>
            <person name="Barry K."/>
            <person name="Grigoriev I.V."/>
            <person name="Crous P."/>
            <person name="Smith M.E."/>
        </authorList>
    </citation>
    <scope>NUCLEOTIDE SEQUENCE</scope>
    <source>
        <strain evidence="2">RSA 1196</strain>
    </source>
</reference>
<keyword evidence="3" id="KW-1185">Reference proteome</keyword>
<gene>
    <name evidence="2" type="ORF">IWQ62_006401</name>
</gene>
<sequence>MTVKPSNTDGQESHPQKGERKALVPSSSFSPILGGGLTTSNWDDEEADDEFDKSFSDYQPSIGSPSQVPHPDETDLIKLSDNQINDFDKIYQDLLDLDTSPIMIPSSP</sequence>
<feature type="compositionally biased region" description="Polar residues" evidence="1">
    <location>
        <begin position="1"/>
        <end position="10"/>
    </location>
</feature>
<organism evidence="2 3">
    <name type="scientific">Dispira parvispora</name>
    <dbReference type="NCBI Taxonomy" id="1520584"/>
    <lineage>
        <taxon>Eukaryota</taxon>
        <taxon>Fungi</taxon>
        <taxon>Fungi incertae sedis</taxon>
        <taxon>Zoopagomycota</taxon>
        <taxon>Kickxellomycotina</taxon>
        <taxon>Dimargaritomycetes</taxon>
        <taxon>Dimargaritales</taxon>
        <taxon>Dimargaritaceae</taxon>
        <taxon>Dispira</taxon>
    </lineage>
</organism>
<name>A0A9W8AP46_9FUNG</name>
<evidence type="ECO:0000313" key="3">
    <source>
        <dbReference type="Proteomes" id="UP001150925"/>
    </source>
</evidence>
<dbReference type="AlphaFoldDB" id="A0A9W8AP46"/>
<dbReference type="Proteomes" id="UP001150925">
    <property type="component" value="Unassembled WGS sequence"/>
</dbReference>
<dbReference type="EMBL" id="JANBPY010003461">
    <property type="protein sequence ID" value="KAJ1951672.1"/>
    <property type="molecule type" value="Genomic_DNA"/>
</dbReference>
<comment type="caution">
    <text evidence="2">The sequence shown here is derived from an EMBL/GenBank/DDBJ whole genome shotgun (WGS) entry which is preliminary data.</text>
</comment>
<accession>A0A9W8AP46</accession>